<accession>A0A0C3LPW1</accession>
<dbReference type="OrthoDB" id="2142040at2759"/>
<keyword evidence="2" id="KW-1185">Reference proteome</keyword>
<evidence type="ECO:0000313" key="1">
    <source>
        <dbReference type="EMBL" id="KIO23442.1"/>
    </source>
</evidence>
<dbReference type="Pfam" id="PF11901">
    <property type="entry name" value="DM9"/>
    <property type="match status" value="1"/>
</dbReference>
<dbReference type="STRING" id="1051891.A0A0C3LPW1"/>
<reference evidence="2" key="2">
    <citation type="submission" date="2015-01" db="EMBL/GenBank/DDBJ databases">
        <title>Evolutionary Origins and Diversification of the Mycorrhizal Mutualists.</title>
        <authorList>
            <consortium name="DOE Joint Genome Institute"/>
            <consortium name="Mycorrhizal Genomics Consortium"/>
            <person name="Kohler A."/>
            <person name="Kuo A."/>
            <person name="Nagy L.G."/>
            <person name="Floudas D."/>
            <person name="Copeland A."/>
            <person name="Barry K.W."/>
            <person name="Cichocki N."/>
            <person name="Veneault-Fourrey C."/>
            <person name="LaButti K."/>
            <person name="Lindquist E.A."/>
            <person name="Lipzen A."/>
            <person name="Lundell T."/>
            <person name="Morin E."/>
            <person name="Murat C."/>
            <person name="Riley R."/>
            <person name="Ohm R."/>
            <person name="Sun H."/>
            <person name="Tunlid A."/>
            <person name="Henrissat B."/>
            <person name="Grigoriev I.V."/>
            <person name="Hibbett D.S."/>
            <person name="Martin F."/>
        </authorList>
    </citation>
    <scope>NUCLEOTIDE SEQUENCE [LARGE SCALE GENOMIC DNA]</scope>
    <source>
        <strain evidence="2">MUT 4182</strain>
    </source>
</reference>
<dbReference type="InterPro" id="IPR006616">
    <property type="entry name" value="DM9_repeat"/>
</dbReference>
<dbReference type="HOGENOM" id="CLU_056230_0_0_1"/>
<protein>
    <submittedName>
        <fullName evidence="1">Uncharacterized protein</fullName>
    </submittedName>
</protein>
<reference evidence="1 2" key="1">
    <citation type="submission" date="2014-04" db="EMBL/GenBank/DDBJ databases">
        <authorList>
            <consortium name="DOE Joint Genome Institute"/>
            <person name="Kuo A."/>
            <person name="Girlanda M."/>
            <person name="Perotto S."/>
            <person name="Kohler A."/>
            <person name="Nagy L.G."/>
            <person name="Floudas D."/>
            <person name="Copeland A."/>
            <person name="Barry K.W."/>
            <person name="Cichocki N."/>
            <person name="Veneault-Fourrey C."/>
            <person name="LaButti K."/>
            <person name="Lindquist E.A."/>
            <person name="Lipzen A."/>
            <person name="Lundell T."/>
            <person name="Morin E."/>
            <person name="Murat C."/>
            <person name="Sun H."/>
            <person name="Tunlid A."/>
            <person name="Henrissat B."/>
            <person name="Grigoriev I.V."/>
            <person name="Hibbett D.S."/>
            <person name="Martin F."/>
            <person name="Nordberg H.P."/>
            <person name="Cantor M.N."/>
            <person name="Hua S.X."/>
        </authorList>
    </citation>
    <scope>NUCLEOTIDE SEQUENCE [LARGE SCALE GENOMIC DNA]</scope>
    <source>
        <strain evidence="1 2">MUT 4182</strain>
    </source>
</reference>
<dbReference type="AlphaFoldDB" id="A0A0C3LPW1"/>
<evidence type="ECO:0000313" key="2">
    <source>
        <dbReference type="Proteomes" id="UP000054248"/>
    </source>
</evidence>
<dbReference type="PANTHER" id="PTHR31649:SF1">
    <property type="entry name" value="FARNESOIC ACID O-METHYL TRANSFERASE DOMAIN-CONTAINING PROTEIN"/>
    <property type="match status" value="1"/>
</dbReference>
<gene>
    <name evidence="1" type="ORF">M407DRAFT_27049</name>
</gene>
<dbReference type="PANTHER" id="PTHR31649">
    <property type="entry name" value="AGAP009604-PA"/>
    <property type="match status" value="1"/>
</dbReference>
<dbReference type="EMBL" id="KN823084">
    <property type="protein sequence ID" value="KIO23442.1"/>
    <property type="molecule type" value="Genomic_DNA"/>
</dbReference>
<proteinExistence type="predicted"/>
<dbReference type="Proteomes" id="UP000054248">
    <property type="component" value="Unassembled WGS sequence"/>
</dbReference>
<sequence>MQGPDPALDIIQNEGFFDENFTFNGTEGMAYEEFLQRIRRVAFSQGRSRDPAWMADLAALHFSGAALRWYESLDQDVQHDWDRLRQAVVGKYGDGNNETTVAPPVVERQNPDDYLLPARAEIANWSTPSPWSKIRFPRSEGEWLDEARKRKSKFGDRPGAIRWHLVETWEEIPGNAIPTGNEGGTQIFSIRAWKDPCLTIGKHVRGNFFWSSTRAWMPWWGREVACLGPFEILVGDQSAVRWVSPREAGRFYAVEGGFETGDPGALLIGQFNHMGMQVPGKVFSGGDEGYFGWWQAEFRNRDFRVLAWN</sequence>
<organism evidence="1 2">
    <name type="scientific">Tulasnella calospora MUT 4182</name>
    <dbReference type="NCBI Taxonomy" id="1051891"/>
    <lineage>
        <taxon>Eukaryota</taxon>
        <taxon>Fungi</taxon>
        <taxon>Dikarya</taxon>
        <taxon>Basidiomycota</taxon>
        <taxon>Agaricomycotina</taxon>
        <taxon>Agaricomycetes</taxon>
        <taxon>Cantharellales</taxon>
        <taxon>Tulasnellaceae</taxon>
        <taxon>Tulasnella</taxon>
    </lineage>
</organism>
<name>A0A0C3LPW1_9AGAM</name>